<dbReference type="EMBL" id="CATOUU010000903">
    <property type="protein sequence ID" value="CAI9958259.1"/>
    <property type="molecule type" value="Genomic_DNA"/>
</dbReference>
<evidence type="ECO:0000313" key="4">
    <source>
        <dbReference type="Proteomes" id="UP001642409"/>
    </source>
</evidence>
<reference evidence="2" key="1">
    <citation type="submission" date="2023-06" db="EMBL/GenBank/DDBJ databases">
        <authorList>
            <person name="Kurt Z."/>
        </authorList>
    </citation>
    <scope>NUCLEOTIDE SEQUENCE</scope>
</reference>
<gene>
    <name evidence="2" type="ORF">HINF_LOCUS45904</name>
    <name evidence="3" type="ORF">HINF_LOCUS74617</name>
</gene>
<reference evidence="3 4" key="2">
    <citation type="submission" date="2024-07" db="EMBL/GenBank/DDBJ databases">
        <authorList>
            <person name="Akdeniz Z."/>
        </authorList>
    </citation>
    <scope>NUCLEOTIDE SEQUENCE [LARGE SCALE GENOMIC DNA]</scope>
</reference>
<evidence type="ECO:0000313" key="3">
    <source>
        <dbReference type="EMBL" id="CAL6107702.1"/>
    </source>
</evidence>
<name>A0AA86QFB8_9EUKA</name>
<evidence type="ECO:0000256" key="1">
    <source>
        <dbReference type="SAM" id="MobiDB-lite"/>
    </source>
</evidence>
<sequence>MGCASSQTTEQTDATKGSPQTQQQLQIKPAADTHAQNKTEAPQTFVPIVDNTPKQTTEHSMTTNLQLKLSANSVTDPKKREFYGDNQILVCSPTDAMVKVSAKGSRIGLVILGPKEFPLKEETEVWEKSEMGSAVSVTVKSRGIEGFTVFVVGEGHAEVDFDGMGKPILSILHIEPLP</sequence>
<proteinExistence type="predicted"/>
<dbReference type="Proteomes" id="UP001642409">
    <property type="component" value="Unassembled WGS sequence"/>
</dbReference>
<keyword evidence="4" id="KW-1185">Reference proteome</keyword>
<evidence type="ECO:0000313" key="2">
    <source>
        <dbReference type="EMBL" id="CAI9958259.1"/>
    </source>
</evidence>
<accession>A0AA86QFB8</accession>
<protein>
    <submittedName>
        <fullName evidence="2">Uncharacterized protein</fullName>
    </submittedName>
</protein>
<dbReference type="AlphaFoldDB" id="A0AA86QFB8"/>
<feature type="region of interest" description="Disordered" evidence="1">
    <location>
        <begin position="1"/>
        <end position="45"/>
    </location>
</feature>
<comment type="caution">
    <text evidence="2">The sequence shown here is derived from an EMBL/GenBank/DDBJ whole genome shotgun (WGS) entry which is preliminary data.</text>
</comment>
<feature type="compositionally biased region" description="Polar residues" evidence="1">
    <location>
        <begin position="1"/>
        <end position="26"/>
    </location>
</feature>
<organism evidence="2">
    <name type="scientific">Hexamita inflata</name>
    <dbReference type="NCBI Taxonomy" id="28002"/>
    <lineage>
        <taxon>Eukaryota</taxon>
        <taxon>Metamonada</taxon>
        <taxon>Diplomonadida</taxon>
        <taxon>Hexamitidae</taxon>
        <taxon>Hexamitinae</taxon>
        <taxon>Hexamita</taxon>
    </lineage>
</organism>
<dbReference type="EMBL" id="CAXDID020000639">
    <property type="protein sequence ID" value="CAL6107702.1"/>
    <property type="molecule type" value="Genomic_DNA"/>
</dbReference>